<dbReference type="EMBL" id="JAKKPZ010000036">
    <property type="protein sequence ID" value="KAI1708244.1"/>
    <property type="molecule type" value="Genomic_DNA"/>
</dbReference>
<gene>
    <name evidence="9" type="ORF">DdX_11922</name>
</gene>
<evidence type="ECO:0000256" key="4">
    <source>
        <dbReference type="ARBA" id="ARBA00022691"/>
    </source>
</evidence>
<evidence type="ECO:0000256" key="7">
    <source>
        <dbReference type="SAM" id="MobiDB-lite"/>
    </source>
</evidence>
<comment type="caution">
    <text evidence="9">The sequence shown here is derived from an EMBL/GenBank/DDBJ whole genome shotgun (WGS) entry which is preliminary data.</text>
</comment>
<evidence type="ECO:0000256" key="3">
    <source>
        <dbReference type="ARBA" id="ARBA00022679"/>
    </source>
</evidence>
<dbReference type="AlphaFoldDB" id="A0AAD4R0S6"/>
<feature type="compositionally biased region" description="Basic residues" evidence="7">
    <location>
        <begin position="134"/>
        <end position="145"/>
    </location>
</feature>
<comment type="similarity">
    <text evidence="1 6">Belongs to the methyltransferase superfamily.</text>
</comment>
<dbReference type="Gene3D" id="3.40.50.150">
    <property type="entry name" value="Vaccinia Virus protein VP39"/>
    <property type="match status" value="1"/>
</dbReference>
<organism evidence="9 10">
    <name type="scientific">Ditylenchus destructor</name>
    <dbReference type="NCBI Taxonomy" id="166010"/>
    <lineage>
        <taxon>Eukaryota</taxon>
        <taxon>Metazoa</taxon>
        <taxon>Ecdysozoa</taxon>
        <taxon>Nematoda</taxon>
        <taxon>Chromadorea</taxon>
        <taxon>Rhabditida</taxon>
        <taxon>Tylenchina</taxon>
        <taxon>Tylenchomorpha</taxon>
        <taxon>Sphaerularioidea</taxon>
        <taxon>Anguinidae</taxon>
        <taxon>Anguininae</taxon>
        <taxon>Ditylenchus</taxon>
    </lineage>
</organism>
<name>A0AAD4R0S6_9BILA</name>
<dbReference type="GO" id="GO:0040031">
    <property type="term" value="P:snRNA modification"/>
    <property type="evidence" value="ECO:0007669"/>
    <property type="project" value="TreeGrafter"/>
</dbReference>
<feature type="compositionally biased region" description="Basic and acidic residues" evidence="7">
    <location>
        <begin position="20"/>
        <end position="44"/>
    </location>
</feature>
<feature type="region of interest" description="Disordered" evidence="7">
    <location>
        <begin position="1"/>
        <end position="219"/>
    </location>
</feature>
<dbReference type="Pfam" id="PF06325">
    <property type="entry name" value="PrmA"/>
    <property type="match status" value="1"/>
</dbReference>
<dbReference type="GO" id="GO:0017069">
    <property type="term" value="F:snRNA binding"/>
    <property type="evidence" value="ECO:0007669"/>
    <property type="project" value="TreeGrafter"/>
</dbReference>
<reference evidence="9" key="1">
    <citation type="submission" date="2022-01" db="EMBL/GenBank/DDBJ databases">
        <title>Genome Sequence Resource for Two Populations of Ditylenchus destructor, the Migratory Endoparasitic Phytonematode.</title>
        <authorList>
            <person name="Zhang H."/>
            <person name="Lin R."/>
            <person name="Xie B."/>
        </authorList>
    </citation>
    <scope>NUCLEOTIDE SEQUENCE</scope>
    <source>
        <strain evidence="9">BazhouSP</strain>
    </source>
</reference>
<evidence type="ECO:0000313" key="10">
    <source>
        <dbReference type="Proteomes" id="UP001201812"/>
    </source>
</evidence>
<dbReference type="Pfam" id="PF06859">
    <property type="entry name" value="Bin3"/>
    <property type="match status" value="1"/>
</dbReference>
<dbReference type="GO" id="GO:0008173">
    <property type="term" value="F:RNA methyltransferase activity"/>
    <property type="evidence" value="ECO:0007669"/>
    <property type="project" value="UniProtKB-UniRule"/>
</dbReference>
<keyword evidence="3 6" id="KW-0808">Transferase</keyword>
<dbReference type="InterPro" id="IPR024160">
    <property type="entry name" value="BIN3_SAM-bd_dom"/>
</dbReference>
<keyword evidence="10" id="KW-1185">Reference proteome</keyword>
<dbReference type="InterPro" id="IPR010675">
    <property type="entry name" value="Bin3_C"/>
</dbReference>
<dbReference type="PANTHER" id="PTHR12315">
    <property type="entry name" value="BICOID-INTERACTING PROTEIN RELATED"/>
    <property type="match status" value="1"/>
</dbReference>
<dbReference type="EC" id="2.1.1.-" evidence="6"/>
<dbReference type="PROSITE" id="PS51515">
    <property type="entry name" value="BIN3_SAM"/>
    <property type="match status" value="1"/>
</dbReference>
<evidence type="ECO:0000256" key="2">
    <source>
        <dbReference type="ARBA" id="ARBA00022603"/>
    </source>
</evidence>
<feature type="compositionally biased region" description="Polar residues" evidence="7">
    <location>
        <begin position="45"/>
        <end position="73"/>
    </location>
</feature>
<feature type="compositionally biased region" description="Polar residues" evidence="7">
    <location>
        <begin position="146"/>
        <end position="163"/>
    </location>
</feature>
<dbReference type="GO" id="GO:0008171">
    <property type="term" value="F:O-methyltransferase activity"/>
    <property type="evidence" value="ECO:0007669"/>
    <property type="project" value="UniProtKB-UniRule"/>
</dbReference>
<evidence type="ECO:0000256" key="6">
    <source>
        <dbReference type="RuleBase" id="RU367087"/>
    </source>
</evidence>
<sequence>MTEREQHVKTCKRPTAISEENFHEIKRSRKLSQEEKKLPDDRSVGTDQLNALPQPMAQIQTESTTKTQRFNPESTKHKRGARRSDRFIPGGNVNDPLNLRSVKPGDQVEELEKPIEPIIPRNKHDPLNLLSTRSSKRHRNKKKQKNSSTDSQNIPSTSATPQGSDKHVTSAGKPSSEDERNLENVSKAHEEQGTLSDNKNEQQKIVDNAKPTKKNQKQKAMLNRYRYGNFNNYRTLNRESFQFDPRVDIFCEDWFNNRKVLDIGCNAGLMAISIAVLFSPRKIVGIDLDHHLIMQARKNIAPTQAPPSTSKGPTFPDNIIFLCENYVFDTDEQLNKVSEEWDIITAISIVKWVHLNWGDIGLKRFFKRIFRNLTAQGRLIVNFENYDAYRRCRNKMTPEMEKNFEQMSLLPEKYCDYLLSSELGFSHHEVLDTPLAAAKGKL</sequence>
<feature type="compositionally biased region" description="Basic and acidic residues" evidence="7">
    <location>
        <begin position="175"/>
        <end position="204"/>
    </location>
</feature>
<dbReference type="CDD" id="cd02440">
    <property type="entry name" value="AdoMet_MTases"/>
    <property type="match status" value="1"/>
</dbReference>
<keyword evidence="2 6" id="KW-0489">Methyltransferase</keyword>
<protein>
    <recommendedName>
        <fullName evidence="6">RNA methyltransferase</fullName>
        <ecNumber evidence="6">2.1.1.-</ecNumber>
    </recommendedName>
</protein>
<dbReference type="Proteomes" id="UP001201812">
    <property type="component" value="Unassembled WGS sequence"/>
</dbReference>
<dbReference type="InterPro" id="IPR029063">
    <property type="entry name" value="SAM-dependent_MTases_sf"/>
</dbReference>
<evidence type="ECO:0000256" key="5">
    <source>
        <dbReference type="PROSITE-ProRule" id="PRU00848"/>
    </source>
</evidence>
<dbReference type="InterPro" id="IPR039772">
    <property type="entry name" value="Bin3-like"/>
</dbReference>
<accession>A0AAD4R0S6</accession>
<proteinExistence type="inferred from homology"/>
<evidence type="ECO:0000256" key="1">
    <source>
        <dbReference type="ARBA" id="ARBA00008361"/>
    </source>
</evidence>
<keyword evidence="4 5" id="KW-0949">S-adenosyl-L-methionine</keyword>
<evidence type="ECO:0000313" key="9">
    <source>
        <dbReference type="EMBL" id="KAI1708244.1"/>
    </source>
</evidence>
<dbReference type="PANTHER" id="PTHR12315:SF0">
    <property type="entry name" value="7SK SNRNA METHYLPHOSPHATE CAPPING ENZYME"/>
    <property type="match status" value="1"/>
</dbReference>
<dbReference type="GO" id="GO:0032259">
    <property type="term" value="P:methylation"/>
    <property type="evidence" value="ECO:0007669"/>
    <property type="project" value="UniProtKB-KW"/>
</dbReference>
<dbReference type="SUPFAM" id="SSF53335">
    <property type="entry name" value="S-adenosyl-L-methionine-dependent methyltransferases"/>
    <property type="match status" value="1"/>
</dbReference>
<evidence type="ECO:0000259" key="8">
    <source>
        <dbReference type="PROSITE" id="PS51515"/>
    </source>
</evidence>
<feature type="domain" description="Bin3-type SAM" evidence="8">
    <location>
        <begin position="244"/>
        <end position="442"/>
    </location>
</feature>